<protein>
    <submittedName>
        <fullName evidence="1">5016_t:CDS:1</fullName>
    </submittedName>
</protein>
<name>A0ACA9PPF5_9GLOM</name>
<proteinExistence type="predicted"/>
<dbReference type="Proteomes" id="UP000789702">
    <property type="component" value="Unassembled WGS sequence"/>
</dbReference>
<keyword evidence="2" id="KW-1185">Reference proteome</keyword>
<sequence length="54" mass="6130">DENELLILKASQSADTIIPTLSNNSQNYSNYKPTNKLLNVKTFSRPIKFSKKIC</sequence>
<feature type="non-terminal residue" evidence="1">
    <location>
        <position position="1"/>
    </location>
</feature>
<organism evidence="1 2">
    <name type="scientific">Dentiscutata heterogama</name>
    <dbReference type="NCBI Taxonomy" id="1316150"/>
    <lineage>
        <taxon>Eukaryota</taxon>
        <taxon>Fungi</taxon>
        <taxon>Fungi incertae sedis</taxon>
        <taxon>Mucoromycota</taxon>
        <taxon>Glomeromycotina</taxon>
        <taxon>Glomeromycetes</taxon>
        <taxon>Diversisporales</taxon>
        <taxon>Gigasporaceae</taxon>
        <taxon>Dentiscutata</taxon>
    </lineage>
</organism>
<comment type="caution">
    <text evidence="1">The sequence shown here is derived from an EMBL/GenBank/DDBJ whole genome shotgun (WGS) entry which is preliminary data.</text>
</comment>
<accession>A0ACA9PPF5</accession>
<evidence type="ECO:0000313" key="1">
    <source>
        <dbReference type="EMBL" id="CAG8711970.1"/>
    </source>
</evidence>
<gene>
    <name evidence="1" type="ORF">DHETER_LOCUS12313</name>
</gene>
<reference evidence="1" key="1">
    <citation type="submission" date="2021-06" db="EMBL/GenBank/DDBJ databases">
        <authorList>
            <person name="Kallberg Y."/>
            <person name="Tangrot J."/>
            <person name="Rosling A."/>
        </authorList>
    </citation>
    <scope>NUCLEOTIDE SEQUENCE</scope>
    <source>
        <strain evidence="1">IL203A</strain>
    </source>
</reference>
<feature type="non-terminal residue" evidence="1">
    <location>
        <position position="54"/>
    </location>
</feature>
<evidence type="ECO:0000313" key="2">
    <source>
        <dbReference type="Proteomes" id="UP000789702"/>
    </source>
</evidence>
<dbReference type="EMBL" id="CAJVPU010029813">
    <property type="protein sequence ID" value="CAG8711970.1"/>
    <property type="molecule type" value="Genomic_DNA"/>
</dbReference>